<evidence type="ECO:0000313" key="4">
    <source>
        <dbReference type="Proteomes" id="UP000295444"/>
    </source>
</evidence>
<reference evidence="3 4" key="1">
    <citation type="submission" date="2019-03" db="EMBL/GenBank/DDBJ databases">
        <title>Genomic Encyclopedia of Type Strains, Phase IV (KMG-IV): sequencing the most valuable type-strain genomes for metagenomic binning, comparative biology and taxonomic classification.</title>
        <authorList>
            <person name="Goeker M."/>
        </authorList>
    </citation>
    <scope>NUCLEOTIDE SEQUENCE [LARGE SCALE GENOMIC DNA]</scope>
    <source>
        <strain evidence="3 4">DSM 45361</strain>
    </source>
</reference>
<dbReference type="PANTHER" id="PTHR43674:SF16">
    <property type="entry name" value="CARBON-NITROGEN FAMILY, PUTATIVE (AFU_ORTHOLOGUE AFUA_5G02350)-RELATED"/>
    <property type="match status" value="1"/>
</dbReference>
<dbReference type="PROSITE" id="PS50263">
    <property type="entry name" value="CN_HYDROLASE"/>
    <property type="match status" value="1"/>
</dbReference>
<dbReference type="InterPro" id="IPR036526">
    <property type="entry name" value="C-N_Hydrolase_sf"/>
</dbReference>
<gene>
    <name evidence="3" type="ORF">EV186_102848</name>
</gene>
<keyword evidence="4" id="KW-1185">Reference proteome</keyword>
<dbReference type="OrthoDB" id="9811121at2"/>
<dbReference type="EMBL" id="SNXZ01000002">
    <property type="protein sequence ID" value="TDQ00982.1"/>
    <property type="molecule type" value="Genomic_DNA"/>
</dbReference>
<dbReference type="Pfam" id="PF00795">
    <property type="entry name" value="CN_hydrolase"/>
    <property type="match status" value="1"/>
</dbReference>
<dbReference type="AlphaFoldDB" id="A0A4R6SG29"/>
<evidence type="ECO:0000259" key="2">
    <source>
        <dbReference type="PROSITE" id="PS50263"/>
    </source>
</evidence>
<dbReference type="InterPro" id="IPR003010">
    <property type="entry name" value="C-N_Hydrolase"/>
</dbReference>
<name>A0A4R6SG29_LABRH</name>
<keyword evidence="1 3" id="KW-0378">Hydrolase</keyword>
<comment type="caution">
    <text evidence="3">The sequence shown here is derived from an EMBL/GenBank/DDBJ whole genome shotgun (WGS) entry which is preliminary data.</text>
</comment>
<dbReference type="SUPFAM" id="SSF56317">
    <property type="entry name" value="Carbon-nitrogen hydrolase"/>
    <property type="match status" value="1"/>
</dbReference>
<dbReference type="Proteomes" id="UP000295444">
    <property type="component" value="Unassembled WGS sequence"/>
</dbReference>
<proteinExistence type="predicted"/>
<protein>
    <submittedName>
        <fullName evidence="3">Putative amidohydrolase</fullName>
    </submittedName>
</protein>
<evidence type="ECO:0000256" key="1">
    <source>
        <dbReference type="ARBA" id="ARBA00022801"/>
    </source>
</evidence>
<sequence>MTANKSLKRRVRARAAKTGESYTAALRHLRTTGEVATPEPKRVRIAIAQSPLCADPGDTAALAHTATVVRLLMRQAAQRGARVLHLPEGALCSPHKAIMSSTGPDRIGPADWSRADWAALRRELTAIAALAGELRLWTVLGSVHPLTPPHRPHNSLYVVSDNGSIVTRYDERMLSNTKVSHMYAPGTEPITFTVDGVRFGCALGMESHFAELFAEYERRDVDCVLFSTTGEPDGQVFAAEALAHAATNSYWVSYAALAGSSAPSGLAGPDGRWVDRGPADGSAAVVVTDLDESAESVEVAVFKARPWRRTARSGVYADHVVTDPRSQDRGVV</sequence>
<dbReference type="PANTHER" id="PTHR43674">
    <property type="entry name" value="NITRILASE C965.09-RELATED"/>
    <property type="match status" value="1"/>
</dbReference>
<dbReference type="CDD" id="cd07197">
    <property type="entry name" value="nitrilase"/>
    <property type="match status" value="1"/>
</dbReference>
<dbReference type="RefSeq" id="WP_133849622.1">
    <property type="nucleotide sequence ID" value="NZ_SNXZ01000002.1"/>
</dbReference>
<dbReference type="InterPro" id="IPR050345">
    <property type="entry name" value="Aliph_Amidase/BUP"/>
</dbReference>
<accession>A0A4R6SG29</accession>
<dbReference type="Gene3D" id="3.60.110.10">
    <property type="entry name" value="Carbon-nitrogen hydrolase"/>
    <property type="match status" value="1"/>
</dbReference>
<dbReference type="GO" id="GO:0016811">
    <property type="term" value="F:hydrolase activity, acting on carbon-nitrogen (but not peptide) bonds, in linear amides"/>
    <property type="evidence" value="ECO:0007669"/>
    <property type="project" value="TreeGrafter"/>
</dbReference>
<feature type="domain" description="CN hydrolase" evidence="2">
    <location>
        <begin position="43"/>
        <end position="292"/>
    </location>
</feature>
<evidence type="ECO:0000313" key="3">
    <source>
        <dbReference type="EMBL" id="TDQ00982.1"/>
    </source>
</evidence>
<organism evidence="3 4">
    <name type="scientific">Labedaea rhizosphaerae</name>
    <dbReference type="NCBI Taxonomy" id="598644"/>
    <lineage>
        <taxon>Bacteria</taxon>
        <taxon>Bacillati</taxon>
        <taxon>Actinomycetota</taxon>
        <taxon>Actinomycetes</taxon>
        <taxon>Pseudonocardiales</taxon>
        <taxon>Pseudonocardiaceae</taxon>
        <taxon>Labedaea</taxon>
    </lineage>
</organism>